<dbReference type="InterPro" id="IPR029068">
    <property type="entry name" value="Glyas_Bleomycin-R_OHBP_Dase"/>
</dbReference>
<dbReference type="Gene3D" id="3.10.180.10">
    <property type="entry name" value="2,3-Dihydroxybiphenyl 1,2-Dioxygenase, domain 1"/>
    <property type="match status" value="1"/>
</dbReference>
<dbReference type="CDD" id="cd06587">
    <property type="entry name" value="VOC"/>
    <property type="match status" value="1"/>
</dbReference>
<dbReference type="Pfam" id="PF00903">
    <property type="entry name" value="Glyoxalase"/>
    <property type="match status" value="1"/>
</dbReference>
<evidence type="ECO:0000313" key="3">
    <source>
        <dbReference type="Proteomes" id="UP000036426"/>
    </source>
</evidence>
<dbReference type="InterPro" id="IPR004360">
    <property type="entry name" value="Glyas_Fos-R_dOase_dom"/>
</dbReference>
<feature type="domain" description="VOC" evidence="1">
    <location>
        <begin position="2"/>
        <end position="120"/>
    </location>
</feature>
<dbReference type="EMBL" id="LDOV01000042">
    <property type="protein sequence ID" value="KLU98810.1"/>
    <property type="molecule type" value="Genomic_DNA"/>
</dbReference>
<evidence type="ECO:0000259" key="1">
    <source>
        <dbReference type="PROSITE" id="PS51819"/>
    </source>
</evidence>
<proteinExistence type="predicted"/>
<gene>
    <name evidence="2" type="ORF">ABT58_20535</name>
</gene>
<dbReference type="OrthoDB" id="9796521at2"/>
<keyword evidence="3" id="KW-1185">Reference proteome</keyword>
<dbReference type="PATRIC" id="fig|754436.4.peg.4324"/>
<sequence>MELLTTGFIIRTEHYSACVDFYQRVLGLPIVEEKHDGDFHMTHFAFGGAYLLIETGGTADPVGDGPILKRKILRLDVADYQPVIAQLESMDVRADYYAYDWGNVVITFDPDGNQVEFKSPA</sequence>
<evidence type="ECO:0000313" key="2">
    <source>
        <dbReference type="EMBL" id="KLU98810.1"/>
    </source>
</evidence>
<dbReference type="Proteomes" id="UP000036426">
    <property type="component" value="Unassembled WGS sequence"/>
</dbReference>
<dbReference type="InterPro" id="IPR037523">
    <property type="entry name" value="VOC_core"/>
</dbReference>
<dbReference type="PROSITE" id="PS51819">
    <property type="entry name" value="VOC"/>
    <property type="match status" value="1"/>
</dbReference>
<comment type="caution">
    <text evidence="2">The sequence shown here is derived from an EMBL/GenBank/DDBJ whole genome shotgun (WGS) entry which is preliminary data.</text>
</comment>
<reference evidence="2 3" key="1">
    <citation type="submission" date="2015-05" db="EMBL/GenBank/DDBJ databases">
        <title>Photobacterium galathea sp. nov.</title>
        <authorList>
            <person name="Machado H."/>
            <person name="Gram L."/>
        </authorList>
    </citation>
    <scope>NUCLEOTIDE SEQUENCE [LARGE SCALE GENOMIC DNA]</scope>
    <source>
        <strain evidence="2 3">DSM 25995</strain>
    </source>
</reference>
<organism evidence="2 3">
    <name type="scientific">Photobacterium aphoticum</name>
    <dbReference type="NCBI Taxonomy" id="754436"/>
    <lineage>
        <taxon>Bacteria</taxon>
        <taxon>Pseudomonadati</taxon>
        <taxon>Pseudomonadota</taxon>
        <taxon>Gammaproteobacteria</taxon>
        <taxon>Vibrionales</taxon>
        <taxon>Vibrionaceae</taxon>
        <taxon>Photobacterium</taxon>
    </lineage>
</organism>
<dbReference type="RefSeq" id="WP_047876317.1">
    <property type="nucleotide sequence ID" value="NZ_BMYC01000029.1"/>
</dbReference>
<accession>A0A0J1GGX6</accession>
<protein>
    <recommendedName>
        <fullName evidence="1">VOC domain-containing protein</fullName>
    </recommendedName>
</protein>
<dbReference type="SUPFAM" id="SSF54593">
    <property type="entry name" value="Glyoxalase/Bleomycin resistance protein/Dihydroxybiphenyl dioxygenase"/>
    <property type="match status" value="1"/>
</dbReference>
<dbReference type="AlphaFoldDB" id="A0A0J1GGX6"/>
<name>A0A0J1GGX6_9GAMM</name>